<evidence type="ECO:0000256" key="1">
    <source>
        <dbReference type="SAM" id="Phobius"/>
    </source>
</evidence>
<keyword evidence="1" id="KW-0472">Membrane</keyword>
<proteinExistence type="predicted"/>
<keyword evidence="1" id="KW-1133">Transmembrane helix</keyword>
<dbReference type="EMBL" id="FNBD01000004">
    <property type="protein sequence ID" value="SDE84542.1"/>
    <property type="molecule type" value="Genomic_DNA"/>
</dbReference>
<dbReference type="AlphaFoldDB" id="A0A1G7G8V0"/>
<name>A0A1G7G8V0_9FLAO</name>
<evidence type="ECO:0000313" key="2">
    <source>
        <dbReference type="EMBL" id="SDE84542.1"/>
    </source>
</evidence>
<evidence type="ECO:0000313" key="3">
    <source>
        <dbReference type="Proteomes" id="UP000182114"/>
    </source>
</evidence>
<keyword evidence="3" id="KW-1185">Reference proteome</keyword>
<organism evidence="2 3">
    <name type="scientific">Cellulophaga baltica</name>
    <dbReference type="NCBI Taxonomy" id="76594"/>
    <lineage>
        <taxon>Bacteria</taxon>
        <taxon>Pseudomonadati</taxon>
        <taxon>Bacteroidota</taxon>
        <taxon>Flavobacteriia</taxon>
        <taxon>Flavobacteriales</taxon>
        <taxon>Flavobacteriaceae</taxon>
        <taxon>Cellulophaga</taxon>
    </lineage>
</organism>
<gene>
    <name evidence="2" type="ORF">SAMN04487992_104209</name>
</gene>
<sequence length="69" mass="8169">MTTNSTKNKSIDFLIGLCLWVYTANIGIYLRNQNLISSTVKFFDKPLVTRESNYFKPMKINYENYQHNK</sequence>
<reference evidence="3" key="1">
    <citation type="submission" date="2016-10" db="EMBL/GenBank/DDBJ databases">
        <authorList>
            <person name="Varghese N."/>
            <person name="Submissions S."/>
        </authorList>
    </citation>
    <scope>NUCLEOTIDE SEQUENCE [LARGE SCALE GENOMIC DNA]</scope>
    <source>
        <strain evidence="3">DSM 24729</strain>
    </source>
</reference>
<keyword evidence="1" id="KW-0812">Transmembrane</keyword>
<accession>A0A1G7G8V0</accession>
<feature type="transmembrane region" description="Helical" evidence="1">
    <location>
        <begin position="12"/>
        <end position="30"/>
    </location>
</feature>
<dbReference type="Proteomes" id="UP000182114">
    <property type="component" value="Unassembled WGS sequence"/>
</dbReference>
<protein>
    <submittedName>
        <fullName evidence="2">Uncharacterized protein</fullName>
    </submittedName>
</protein>